<dbReference type="AlphaFoldDB" id="W6YAS7"/>
<name>W6YAS7_COCC2</name>
<gene>
    <name evidence="3" type="ORF">COCCADRAFT_2355</name>
</gene>
<dbReference type="OrthoDB" id="10256743at2759"/>
<dbReference type="InterPro" id="IPR025952">
    <property type="entry name" value="R3H-assoc_dom"/>
</dbReference>
<sequence length="329" mass="36057">MAIGDVPSSPQQATVPPQPIDIDAWTEQATVALGSVAISVPGDAPRTASVTLAIPLDEHDAPAAAAHPVGASAAAKEGGYYRRKEPLRRDSMKRREALLKGKEGSRRRQRWENDRLLSNPHAEPPLPRDWEVHPTHTPKHVPYYLAPLWDQGLNRQSTDRRSAALAQKASQKTVATNPSAPGIVPKELRDKLKRSRGAKGLLMDLESQVRGFVAEWHEKEREAAHLGVPTDPDSEDDEIVFVGRNGHMNDLSSPSSSSVLPAKKELMLFDTPEEDVGGCFGRWLVHHIGVYYGLRTWSVTVGDPARREAYIGVNKGVEGALPRPLYGLV</sequence>
<protein>
    <recommendedName>
        <fullName evidence="2">R3H-associated N-terminal domain-containing protein</fullName>
    </recommendedName>
</protein>
<dbReference type="SUPFAM" id="SSF82708">
    <property type="entry name" value="R3H domain"/>
    <property type="match status" value="1"/>
</dbReference>
<proteinExistence type="predicted"/>
<dbReference type="RefSeq" id="XP_007709089.1">
    <property type="nucleotide sequence ID" value="XM_007710899.1"/>
</dbReference>
<organism evidence="3 4">
    <name type="scientific">Cochliobolus carbonum (strain 26-R-13)</name>
    <name type="common">Maize leaf spot fungus</name>
    <name type="synonym">Bipolaris zeicola</name>
    <dbReference type="NCBI Taxonomy" id="930089"/>
    <lineage>
        <taxon>Eukaryota</taxon>
        <taxon>Fungi</taxon>
        <taxon>Dikarya</taxon>
        <taxon>Ascomycota</taxon>
        <taxon>Pezizomycotina</taxon>
        <taxon>Dothideomycetes</taxon>
        <taxon>Pleosporomycetidae</taxon>
        <taxon>Pleosporales</taxon>
        <taxon>Pleosporineae</taxon>
        <taxon>Pleosporaceae</taxon>
        <taxon>Bipolaris</taxon>
    </lineage>
</organism>
<dbReference type="InterPro" id="IPR036867">
    <property type="entry name" value="R3H_dom_sf"/>
</dbReference>
<dbReference type="KEGG" id="bze:COCCADRAFT_2355"/>
<feature type="region of interest" description="Disordered" evidence="1">
    <location>
        <begin position="89"/>
        <end position="129"/>
    </location>
</feature>
<evidence type="ECO:0000313" key="4">
    <source>
        <dbReference type="Proteomes" id="UP000053841"/>
    </source>
</evidence>
<feature type="compositionally biased region" description="Basic and acidic residues" evidence="1">
    <location>
        <begin position="89"/>
        <end position="115"/>
    </location>
</feature>
<feature type="domain" description="R3H-associated N-terminal" evidence="2">
    <location>
        <begin position="84"/>
        <end position="194"/>
    </location>
</feature>
<reference evidence="3 4" key="1">
    <citation type="journal article" date="2013" name="PLoS Genet.">
        <title>Comparative genome structure, secondary metabolite, and effector coding capacity across Cochliobolus pathogens.</title>
        <authorList>
            <person name="Condon B.J."/>
            <person name="Leng Y."/>
            <person name="Wu D."/>
            <person name="Bushley K.E."/>
            <person name="Ohm R.A."/>
            <person name="Otillar R."/>
            <person name="Martin J."/>
            <person name="Schackwitz W."/>
            <person name="Grimwood J."/>
            <person name="MohdZainudin N."/>
            <person name="Xue C."/>
            <person name="Wang R."/>
            <person name="Manning V.A."/>
            <person name="Dhillon B."/>
            <person name="Tu Z.J."/>
            <person name="Steffenson B.J."/>
            <person name="Salamov A."/>
            <person name="Sun H."/>
            <person name="Lowry S."/>
            <person name="LaButti K."/>
            <person name="Han J."/>
            <person name="Copeland A."/>
            <person name="Lindquist E."/>
            <person name="Barry K."/>
            <person name="Schmutz J."/>
            <person name="Baker S.E."/>
            <person name="Ciuffetti L.M."/>
            <person name="Grigoriev I.V."/>
            <person name="Zhong S."/>
            <person name="Turgeon B.G."/>
        </authorList>
    </citation>
    <scope>NUCLEOTIDE SEQUENCE [LARGE SCALE GENOMIC DNA]</scope>
    <source>
        <strain evidence="3 4">26-R-13</strain>
    </source>
</reference>
<accession>W6YAS7</accession>
<dbReference type="GO" id="GO:0003676">
    <property type="term" value="F:nucleic acid binding"/>
    <property type="evidence" value="ECO:0007669"/>
    <property type="project" value="InterPro"/>
</dbReference>
<dbReference type="Pfam" id="PF13902">
    <property type="entry name" value="R3H-assoc"/>
    <property type="match status" value="1"/>
</dbReference>
<dbReference type="Proteomes" id="UP000053841">
    <property type="component" value="Unassembled WGS sequence"/>
</dbReference>
<evidence type="ECO:0000313" key="3">
    <source>
        <dbReference type="EMBL" id="EUC36517.1"/>
    </source>
</evidence>
<dbReference type="eggNOG" id="ENOG502S2TY">
    <property type="taxonomic scope" value="Eukaryota"/>
</dbReference>
<dbReference type="GeneID" id="19145430"/>
<dbReference type="EMBL" id="KI964560">
    <property type="protein sequence ID" value="EUC36517.1"/>
    <property type="molecule type" value="Genomic_DNA"/>
</dbReference>
<evidence type="ECO:0000256" key="1">
    <source>
        <dbReference type="SAM" id="MobiDB-lite"/>
    </source>
</evidence>
<keyword evidence="4" id="KW-1185">Reference proteome</keyword>
<dbReference type="HOGENOM" id="CLU_064119_0_0_1"/>
<evidence type="ECO:0000259" key="2">
    <source>
        <dbReference type="Pfam" id="PF13902"/>
    </source>
</evidence>